<evidence type="ECO:0000256" key="1">
    <source>
        <dbReference type="SAM" id="MobiDB-lite"/>
    </source>
</evidence>
<accession>A0ABM3SUG7</accession>
<name>A0ABM3SUG7_BALAC</name>
<feature type="compositionally biased region" description="Polar residues" evidence="1">
    <location>
        <begin position="61"/>
        <end position="73"/>
    </location>
</feature>
<feature type="compositionally biased region" description="Low complexity" evidence="1">
    <location>
        <begin position="375"/>
        <end position="386"/>
    </location>
</feature>
<gene>
    <name evidence="3" type="primary">LOC103015477</name>
</gene>
<feature type="region of interest" description="Disordered" evidence="1">
    <location>
        <begin position="242"/>
        <end position="439"/>
    </location>
</feature>
<feature type="compositionally biased region" description="Gly residues" evidence="1">
    <location>
        <begin position="36"/>
        <end position="51"/>
    </location>
</feature>
<feature type="compositionally biased region" description="Low complexity" evidence="1">
    <location>
        <begin position="74"/>
        <end position="83"/>
    </location>
</feature>
<reference evidence="3" key="1">
    <citation type="submission" date="2025-08" db="UniProtKB">
        <authorList>
            <consortium name="RefSeq"/>
        </authorList>
    </citation>
    <scope>IDENTIFICATION</scope>
</reference>
<feature type="compositionally biased region" description="Basic and acidic residues" evidence="1">
    <location>
        <begin position="7"/>
        <end position="20"/>
    </location>
</feature>
<evidence type="ECO:0000313" key="3">
    <source>
        <dbReference type="RefSeq" id="XP_057393484.1"/>
    </source>
</evidence>
<feature type="compositionally biased region" description="Pro residues" evidence="1">
    <location>
        <begin position="84"/>
        <end position="99"/>
    </location>
</feature>
<protein>
    <submittedName>
        <fullName evidence="3">Proline-rich protein 36-like</fullName>
    </submittedName>
</protein>
<dbReference type="GeneID" id="103015477"/>
<proteinExistence type="predicted"/>
<feature type="compositionally biased region" description="Low complexity" evidence="1">
    <location>
        <begin position="100"/>
        <end position="114"/>
    </location>
</feature>
<organism evidence="2 3">
    <name type="scientific">Balaenoptera acutorostrata</name>
    <name type="common">Common minke whale</name>
    <name type="synonym">Balaena rostrata</name>
    <dbReference type="NCBI Taxonomy" id="9767"/>
    <lineage>
        <taxon>Eukaryota</taxon>
        <taxon>Metazoa</taxon>
        <taxon>Chordata</taxon>
        <taxon>Craniata</taxon>
        <taxon>Vertebrata</taxon>
        <taxon>Euteleostomi</taxon>
        <taxon>Mammalia</taxon>
        <taxon>Eutheria</taxon>
        <taxon>Laurasiatheria</taxon>
        <taxon>Artiodactyla</taxon>
        <taxon>Whippomorpha</taxon>
        <taxon>Cetacea</taxon>
        <taxon>Mysticeti</taxon>
        <taxon>Balaenopteridae</taxon>
        <taxon>Balaenoptera</taxon>
    </lineage>
</organism>
<sequence length="536" mass="55702">MVGGLAGERRLHRDRARDAAGTRLPGPTRAPARGCGARGAGRGGATRGGASGNPALGPAGDQSTMSASEQASEPSSSSSSSRSPPLPPPLPPPPPPRPPVAAEGRGAQAARAAAVWARIREAPRSGGRGGDGSPHLHAISMRPALGPPPPAPPLARLICMHIPRRHIPGLNPAAPAARCAGRGAGPSQGRKGAAGQVGGKTEKECAARCFPLTPNISLRPNTWGFRVSGRERRLKRSLLSPLHRLPTSRETTRLSRGKGWGGSLRKTRSQQTEKAQRLPRAPSDPGAFRAVGKCEKQSQRSKARQWRVRGGVAPGASAGRPALRDLSLAAESEGGSRGPRAPRHACPGAPLRGGSSGQTRRSHCTPSPHNPPPRASSSSAARGPGALHPGAPRWTCTRPGASPFRPPAPREVPHPEPRRGPEGVGEPAGRKTRRPGGQAFLAPGCVRGGTWTFSPSTSIYLFSSYYALVGPEEGPDVGLRAGRCHEPQAWQGPDTQRLCPQPLGLGGSLPVSRLLSSQVYTTVPHSYSSGLLSSCF</sequence>
<dbReference type="RefSeq" id="XP_057393484.1">
    <property type="nucleotide sequence ID" value="XM_057537501.1"/>
</dbReference>
<feature type="compositionally biased region" description="Low complexity" evidence="1">
    <location>
        <begin position="25"/>
        <end position="35"/>
    </location>
</feature>
<keyword evidence="2" id="KW-1185">Reference proteome</keyword>
<dbReference type="Proteomes" id="UP001652580">
    <property type="component" value="Chromosome 21"/>
</dbReference>
<feature type="region of interest" description="Disordered" evidence="1">
    <location>
        <begin position="1"/>
        <end position="114"/>
    </location>
</feature>
<feature type="compositionally biased region" description="Basic and acidic residues" evidence="1">
    <location>
        <begin position="411"/>
        <end position="421"/>
    </location>
</feature>
<evidence type="ECO:0000313" key="2">
    <source>
        <dbReference type="Proteomes" id="UP001652580"/>
    </source>
</evidence>